<feature type="binding site" evidence="10">
    <location>
        <position position="132"/>
    </location>
    <ligand>
        <name>substrate</name>
    </ligand>
</feature>
<evidence type="ECO:0000256" key="8">
    <source>
        <dbReference type="ARBA" id="ARBA00023326"/>
    </source>
</evidence>
<evidence type="ECO:0000256" key="2">
    <source>
        <dbReference type="ARBA" id="ARBA00010838"/>
    </source>
</evidence>
<comment type="similarity">
    <text evidence="2 11">Belongs to the glycosyl hydrolase 1 family.</text>
</comment>
<dbReference type="SUPFAM" id="SSF51445">
    <property type="entry name" value="(Trans)glycosidases"/>
    <property type="match status" value="1"/>
</dbReference>
<dbReference type="GO" id="GO:0030245">
    <property type="term" value="P:cellulose catabolic process"/>
    <property type="evidence" value="ECO:0007669"/>
    <property type="project" value="UniProtKB-KW"/>
</dbReference>
<feature type="binding site" evidence="10">
    <location>
        <position position="309"/>
    </location>
    <ligand>
        <name>substrate</name>
    </ligand>
</feature>
<feature type="active site" description="Nucleophile" evidence="9">
    <location>
        <position position="371"/>
    </location>
</feature>
<keyword evidence="6" id="KW-0119">Carbohydrate metabolism</keyword>
<evidence type="ECO:0000256" key="3">
    <source>
        <dbReference type="ARBA" id="ARBA00012744"/>
    </source>
</evidence>
<dbReference type="Pfam" id="PF00232">
    <property type="entry name" value="Glyco_hydro_1"/>
    <property type="match status" value="1"/>
</dbReference>
<accession>A0AB39T7B1</accession>
<dbReference type="InterPro" id="IPR017853">
    <property type="entry name" value="GH"/>
</dbReference>
<dbReference type="PRINTS" id="PR00131">
    <property type="entry name" value="GLHYDRLASE1"/>
</dbReference>
<dbReference type="EC" id="3.2.1.21" evidence="3 11"/>
<dbReference type="GO" id="GO:0008422">
    <property type="term" value="F:beta-glucosidase activity"/>
    <property type="evidence" value="ECO:0007669"/>
    <property type="project" value="UniProtKB-EC"/>
</dbReference>
<evidence type="ECO:0000256" key="1">
    <source>
        <dbReference type="ARBA" id="ARBA00000448"/>
    </source>
</evidence>
<dbReference type="Gene3D" id="3.20.20.80">
    <property type="entry name" value="Glycosidases"/>
    <property type="match status" value="1"/>
</dbReference>
<feature type="binding site" evidence="10">
    <location>
        <position position="31"/>
    </location>
    <ligand>
        <name>substrate</name>
    </ligand>
</feature>
<keyword evidence="8" id="KW-0624">Polysaccharide degradation</keyword>
<comment type="catalytic activity">
    <reaction evidence="1 11">
        <text>Hydrolysis of terminal, non-reducing beta-D-glucosyl residues with release of beta-D-glucose.</text>
        <dbReference type="EC" id="3.2.1.21"/>
    </reaction>
</comment>
<evidence type="ECO:0000256" key="7">
    <source>
        <dbReference type="ARBA" id="ARBA00023295"/>
    </source>
</evidence>
<evidence type="ECO:0000313" key="12">
    <source>
        <dbReference type="EMBL" id="XDQ75224.1"/>
    </source>
</evidence>
<evidence type="ECO:0000256" key="5">
    <source>
        <dbReference type="ARBA" id="ARBA00023001"/>
    </source>
</evidence>
<dbReference type="PANTHER" id="PTHR10353:SF36">
    <property type="entry name" value="LP05116P"/>
    <property type="match status" value="1"/>
</dbReference>
<dbReference type="InterPro" id="IPR017736">
    <property type="entry name" value="Glyco_hydro_1_beta-glucosidase"/>
</dbReference>
<evidence type="ECO:0000256" key="11">
    <source>
        <dbReference type="RuleBase" id="RU361175"/>
    </source>
</evidence>
<keyword evidence="5" id="KW-0136">Cellulose degradation</keyword>
<feature type="binding site" evidence="10">
    <location>
        <position position="176"/>
    </location>
    <ligand>
        <name>substrate</name>
    </ligand>
</feature>
<dbReference type="RefSeq" id="WP_369147746.1">
    <property type="nucleotide sequence ID" value="NZ_CP163444.1"/>
</dbReference>
<proteinExistence type="inferred from homology"/>
<dbReference type="PROSITE" id="PS00653">
    <property type="entry name" value="GLYCOSYL_HYDROL_F1_2"/>
    <property type="match status" value="1"/>
</dbReference>
<evidence type="ECO:0000256" key="9">
    <source>
        <dbReference type="PIRSR" id="PIRSR617736-1"/>
    </source>
</evidence>
<reference evidence="12" key="1">
    <citation type="submission" date="2024-07" db="EMBL/GenBank/DDBJ databases">
        <authorList>
            <person name="Yu S.T."/>
        </authorList>
    </citation>
    <scope>NUCLEOTIDE SEQUENCE</scope>
    <source>
        <strain evidence="12">R44</strain>
    </source>
</reference>
<dbReference type="InterPro" id="IPR001360">
    <property type="entry name" value="Glyco_hydro_1"/>
</dbReference>
<dbReference type="GO" id="GO:0005829">
    <property type="term" value="C:cytosol"/>
    <property type="evidence" value="ECO:0007669"/>
    <property type="project" value="TreeGrafter"/>
</dbReference>
<protein>
    <recommendedName>
        <fullName evidence="3 11">Beta-glucosidase</fullName>
        <ecNumber evidence="3 11">3.2.1.21</ecNumber>
    </recommendedName>
</protein>
<keyword evidence="4 11" id="KW-0378">Hydrolase</keyword>
<gene>
    <name evidence="12" type="ORF">AB5J54_33935</name>
</gene>
<feature type="binding site" evidence="10">
    <location>
        <begin position="419"/>
        <end position="420"/>
    </location>
    <ligand>
        <name>substrate</name>
    </ligand>
</feature>
<sequence length="465" mass="50748">MTSSPTGPTDPTRIPGLPADFVWGASTAAYQIEGAAEEDGKGPSIWDTFVRRPGAVRDGHTGDVACDHYHRSDEDVALMRRLGLDAYRFSVSWPRVLPAGAGKVEPRGLDFYDRLVDALLDAGIEPTPTLFHWDLPQALEDEGGWLNRTTAHRFAEYAAVVADRLGDRVKRWITLNEPFVHMSFGYGFGVHAPGRALLLDALPVAHHQLLGHGLATAALRAAVPDGQVLIANNCTPVRLRPDARTDEDEAAATAYDVLHNRLFNDPILLGSCPDLSAYGMADPSWGGVVREGDLATISAPLDGLGVNYYNPTWVTAPADPAAGLPFDLTDPQEAYRRTAFGWPVVPDGLTDLLTGLKDRYGDALPPVWITESGCSQPAGRHDQERIDYLAGHITAVADAVDRGVDVRGYFTWSLLDNFEWAEGYHQRFGLVEVDFATGLRTPRASFDWYRELIASHRGVSTSPRA</sequence>
<evidence type="ECO:0000256" key="10">
    <source>
        <dbReference type="PIRSR" id="PIRSR617736-2"/>
    </source>
</evidence>
<evidence type="ECO:0000256" key="6">
    <source>
        <dbReference type="ARBA" id="ARBA00023277"/>
    </source>
</evidence>
<keyword evidence="7 11" id="KW-0326">Glycosidase</keyword>
<organism evidence="12">
    <name type="scientific">Streptomyces sp. R44</name>
    <dbReference type="NCBI Taxonomy" id="3238633"/>
    <lineage>
        <taxon>Bacteria</taxon>
        <taxon>Bacillati</taxon>
        <taxon>Actinomycetota</taxon>
        <taxon>Actinomycetes</taxon>
        <taxon>Kitasatosporales</taxon>
        <taxon>Streptomycetaceae</taxon>
        <taxon>Streptomyces</taxon>
    </lineage>
</organism>
<dbReference type="FunFam" id="3.20.20.80:FF:000004">
    <property type="entry name" value="Beta-glucosidase 6-phospho-beta-glucosidase"/>
    <property type="match status" value="1"/>
</dbReference>
<dbReference type="AlphaFoldDB" id="A0AB39T7B1"/>
<dbReference type="PANTHER" id="PTHR10353">
    <property type="entry name" value="GLYCOSYL HYDROLASE"/>
    <property type="match status" value="1"/>
</dbReference>
<evidence type="ECO:0000256" key="4">
    <source>
        <dbReference type="ARBA" id="ARBA00022801"/>
    </source>
</evidence>
<feature type="binding site" evidence="10">
    <location>
        <position position="412"/>
    </location>
    <ligand>
        <name>substrate</name>
    </ligand>
</feature>
<dbReference type="EMBL" id="CP163444">
    <property type="protein sequence ID" value="XDQ75224.1"/>
    <property type="molecule type" value="Genomic_DNA"/>
</dbReference>
<feature type="active site" description="Proton donor" evidence="9">
    <location>
        <position position="177"/>
    </location>
</feature>
<name>A0AB39T7B1_9ACTN</name>
<dbReference type="InterPro" id="IPR033132">
    <property type="entry name" value="GH_1_N_CS"/>
</dbReference>
<dbReference type="NCBIfam" id="TIGR03356">
    <property type="entry name" value="BGL"/>
    <property type="match status" value="1"/>
</dbReference>